<comment type="caution">
    <text evidence="5">The sequence shown here is derived from an EMBL/GenBank/DDBJ whole genome shotgun (WGS) entry which is preliminary data.</text>
</comment>
<keyword evidence="2" id="KW-0689">Ribosomal protein</keyword>
<dbReference type="GO" id="GO:1990904">
    <property type="term" value="C:ribonucleoprotein complex"/>
    <property type="evidence" value="ECO:0007669"/>
    <property type="project" value="UniProtKB-KW"/>
</dbReference>
<dbReference type="InterPro" id="IPR036823">
    <property type="entry name" value="Ribosomal_uS7_dom_sf"/>
</dbReference>
<dbReference type="InterPro" id="IPR023798">
    <property type="entry name" value="Ribosomal_uS7_dom"/>
</dbReference>
<keyword evidence="3" id="KW-0687">Ribonucleoprotein</keyword>
<dbReference type="EMBL" id="BARU01025451">
    <property type="protein sequence ID" value="GAH66603.1"/>
    <property type="molecule type" value="Genomic_DNA"/>
</dbReference>
<dbReference type="SUPFAM" id="SSF47973">
    <property type="entry name" value="Ribosomal protein S7"/>
    <property type="match status" value="1"/>
</dbReference>
<feature type="non-terminal residue" evidence="5">
    <location>
        <position position="1"/>
    </location>
</feature>
<dbReference type="InterPro" id="IPR000235">
    <property type="entry name" value="Ribosomal_uS7"/>
</dbReference>
<feature type="domain" description="Small ribosomal subunit protein uS7" evidence="4">
    <location>
        <begin position="1"/>
        <end position="60"/>
    </location>
</feature>
<evidence type="ECO:0000256" key="3">
    <source>
        <dbReference type="ARBA" id="ARBA00023274"/>
    </source>
</evidence>
<gene>
    <name evidence="5" type="ORF">S03H2_41007</name>
</gene>
<name>X1JA23_9ZZZZ</name>
<proteinExistence type="inferred from homology"/>
<dbReference type="GO" id="GO:0006412">
    <property type="term" value="P:translation"/>
    <property type="evidence" value="ECO:0007669"/>
    <property type="project" value="InterPro"/>
</dbReference>
<dbReference type="Gene3D" id="1.10.455.10">
    <property type="entry name" value="Ribosomal protein S7 domain"/>
    <property type="match status" value="1"/>
</dbReference>
<evidence type="ECO:0000313" key="5">
    <source>
        <dbReference type="EMBL" id="GAH66603.1"/>
    </source>
</evidence>
<evidence type="ECO:0000259" key="4">
    <source>
        <dbReference type="Pfam" id="PF00177"/>
    </source>
</evidence>
<sequence length="67" mass="7932">EVRSKRRQSLAVKWIIRAARSRSEYRMSERLANELLDASRNQGAACKKKEETHKMAEANRAFAHFRW</sequence>
<dbReference type="AlphaFoldDB" id="X1JA23"/>
<comment type="similarity">
    <text evidence="1">Belongs to the universal ribosomal protein uS7 family.</text>
</comment>
<protein>
    <recommendedName>
        <fullName evidence="4">Small ribosomal subunit protein uS7 domain-containing protein</fullName>
    </recommendedName>
</protein>
<dbReference type="GO" id="GO:0005840">
    <property type="term" value="C:ribosome"/>
    <property type="evidence" value="ECO:0007669"/>
    <property type="project" value="UniProtKB-KW"/>
</dbReference>
<accession>X1JA23</accession>
<organism evidence="5">
    <name type="scientific">marine sediment metagenome</name>
    <dbReference type="NCBI Taxonomy" id="412755"/>
    <lineage>
        <taxon>unclassified sequences</taxon>
        <taxon>metagenomes</taxon>
        <taxon>ecological metagenomes</taxon>
    </lineage>
</organism>
<reference evidence="5" key="1">
    <citation type="journal article" date="2014" name="Front. Microbiol.">
        <title>High frequency of phylogenetically diverse reductive dehalogenase-homologous genes in deep subseafloor sedimentary metagenomes.</title>
        <authorList>
            <person name="Kawai M."/>
            <person name="Futagami T."/>
            <person name="Toyoda A."/>
            <person name="Takaki Y."/>
            <person name="Nishi S."/>
            <person name="Hori S."/>
            <person name="Arai W."/>
            <person name="Tsubouchi T."/>
            <person name="Morono Y."/>
            <person name="Uchiyama I."/>
            <person name="Ito T."/>
            <person name="Fujiyama A."/>
            <person name="Inagaki F."/>
            <person name="Takami H."/>
        </authorList>
    </citation>
    <scope>NUCLEOTIDE SEQUENCE</scope>
    <source>
        <strain evidence="5">Expedition CK06-06</strain>
    </source>
</reference>
<dbReference type="Pfam" id="PF00177">
    <property type="entry name" value="Ribosomal_S7"/>
    <property type="match status" value="1"/>
</dbReference>
<dbReference type="PANTHER" id="PTHR11205">
    <property type="entry name" value="RIBOSOMAL PROTEIN S7"/>
    <property type="match status" value="1"/>
</dbReference>
<evidence type="ECO:0000256" key="2">
    <source>
        <dbReference type="ARBA" id="ARBA00022980"/>
    </source>
</evidence>
<evidence type="ECO:0000256" key="1">
    <source>
        <dbReference type="ARBA" id="ARBA00007151"/>
    </source>
</evidence>